<keyword evidence="2" id="KW-0812">Transmembrane</keyword>
<protein>
    <submittedName>
        <fullName evidence="3">Uncharacterized protein</fullName>
    </submittedName>
</protein>
<keyword evidence="2" id="KW-0472">Membrane</keyword>
<dbReference type="AlphaFoldDB" id="A0A2J6PLK9"/>
<evidence type="ECO:0000313" key="3">
    <source>
        <dbReference type="EMBL" id="PMD14889.1"/>
    </source>
</evidence>
<proteinExistence type="predicted"/>
<feature type="region of interest" description="Disordered" evidence="1">
    <location>
        <begin position="150"/>
        <end position="170"/>
    </location>
</feature>
<reference evidence="3 4" key="1">
    <citation type="submission" date="2016-05" db="EMBL/GenBank/DDBJ databases">
        <title>A degradative enzymes factory behind the ericoid mycorrhizal symbiosis.</title>
        <authorList>
            <consortium name="DOE Joint Genome Institute"/>
            <person name="Martino E."/>
            <person name="Morin E."/>
            <person name="Grelet G."/>
            <person name="Kuo A."/>
            <person name="Kohler A."/>
            <person name="Daghino S."/>
            <person name="Barry K."/>
            <person name="Choi C."/>
            <person name="Cichocki N."/>
            <person name="Clum A."/>
            <person name="Copeland A."/>
            <person name="Hainaut M."/>
            <person name="Haridas S."/>
            <person name="Labutti K."/>
            <person name="Lindquist E."/>
            <person name="Lipzen A."/>
            <person name="Khouja H.-R."/>
            <person name="Murat C."/>
            <person name="Ohm R."/>
            <person name="Olson A."/>
            <person name="Spatafora J."/>
            <person name="Veneault-Fourrey C."/>
            <person name="Henrissat B."/>
            <person name="Grigoriev I."/>
            <person name="Martin F."/>
            <person name="Perotto S."/>
        </authorList>
    </citation>
    <scope>NUCLEOTIDE SEQUENCE [LARGE SCALE GENOMIC DNA]</scope>
    <source>
        <strain evidence="3 4">UAMH 7357</strain>
    </source>
</reference>
<dbReference type="OrthoDB" id="5406607at2759"/>
<evidence type="ECO:0000313" key="4">
    <source>
        <dbReference type="Proteomes" id="UP000235672"/>
    </source>
</evidence>
<accession>A0A2J6PLK9</accession>
<feature type="transmembrane region" description="Helical" evidence="2">
    <location>
        <begin position="7"/>
        <end position="33"/>
    </location>
</feature>
<feature type="transmembrane region" description="Helical" evidence="2">
    <location>
        <begin position="311"/>
        <end position="334"/>
    </location>
</feature>
<feature type="transmembrane region" description="Helical" evidence="2">
    <location>
        <begin position="515"/>
        <end position="535"/>
    </location>
</feature>
<keyword evidence="2" id="KW-1133">Transmembrane helix</keyword>
<name>A0A2J6PLK9_9HELO</name>
<evidence type="ECO:0000256" key="2">
    <source>
        <dbReference type="SAM" id="Phobius"/>
    </source>
</evidence>
<evidence type="ECO:0000256" key="1">
    <source>
        <dbReference type="SAM" id="MobiDB-lite"/>
    </source>
</evidence>
<gene>
    <name evidence="3" type="ORF">NA56DRAFT_754538</name>
</gene>
<feature type="transmembrane region" description="Helical" evidence="2">
    <location>
        <begin position="642"/>
        <end position="666"/>
    </location>
</feature>
<feature type="compositionally biased region" description="Basic and acidic residues" evidence="1">
    <location>
        <begin position="150"/>
        <end position="164"/>
    </location>
</feature>
<dbReference type="Proteomes" id="UP000235672">
    <property type="component" value="Unassembled WGS sequence"/>
</dbReference>
<organism evidence="3 4">
    <name type="scientific">Hyaloscypha hepaticicola</name>
    <dbReference type="NCBI Taxonomy" id="2082293"/>
    <lineage>
        <taxon>Eukaryota</taxon>
        <taxon>Fungi</taxon>
        <taxon>Dikarya</taxon>
        <taxon>Ascomycota</taxon>
        <taxon>Pezizomycotina</taxon>
        <taxon>Leotiomycetes</taxon>
        <taxon>Helotiales</taxon>
        <taxon>Hyaloscyphaceae</taxon>
        <taxon>Hyaloscypha</taxon>
    </lineage>
</organism>
<feature type="transmembrane region" description="Helical" evidence="2">
    <location>
        <begin position="84"/>
        <end position="102"/>
    </location>
</feature>
<sequence>MFNFFTWFSLVYTISFLLCLVAVASTPLVPFTIEVPNGTTQHGNSRILCPPTTWASMATFVVGNFVAHIATVKSMPGEKLPITVCNLILALLFPTSGLMRGLNAIARCVRLGKSELDKACRAGALCVVVRSSTWRPRTNDSLQVVLATRDSAKDARSQNARNDDTPPSDDVVENVREIAKPAAFKVYHPSWLKEDQCWWIFFDTIWGRSTINTLLFDVHGTYRLPRGYSFAILPRNTIVVPRISKTIDHEENAAGLPTQTTTDPPPRLFKQNSDIASSGSVLKILASIFQLLFSYYTVYRHQGNQIQRWGYVSFFFTPLPYAVMSFCNGISNLLTPNYARLYMVHSEIMDEAEEAGGAFDGVVGRVIPLIGPLDDNGYRSGFASTWKGISPTSIKRVFATVLLRALEKRGSPRTLIPATCTAFSKQVDNSYLLQIQSRENELSSVYKVSSKSEFASDGHFFDDTFDGLTMKLRPYLLKSNLTFSICYALYCCTRHPKRTGRSLKKWSRNPKMPKATADPFIFCVCGIGLLIWSVFHPQRAGRTVRQWAHSSRKLPGTWHGYKRAVRLRMQAHNEPSEKLTQNTVYYQSCSRFQRYDDPIPQKHLSAAVTNTTRIISAPTTKDINFPSASSPRETTDVTWSSIVLPVSFGLLLSAIPIIIIGALSRFHPGSSSSTQRIIIPLWWSSGIILGLLMPLLDVSEILVCIVWLPSYILEKSQGLMLEFDLGIGFGMNPTAIALLAFIPWGVFVAPVWGFVIVLQMLGEWGSCISLY</sequence>
<keyword evidence="4" id="KW-1185">Reference proteome</keyword>
<feature type="transmembrane region" description="Helical" evidence="2">
    <location>
        <begin position="733"/>
        <end position="758"/>
    </location>
</feature>
<feature type="transmembrane region" description="Helical" evidence="2">
    <location>
        <begin position="280"/>
        <end position="299"/>
    </location>
</feature>
<dbReference type="EMBL" id="KZ613518">
    <property type="protein sequence ID" value="PMD14889.1"/>
    <property type="molecule type" value="Genomic_DNA"/>
</dbReference>